<comment type="caution">
    <text evidence="2">The sequence shown here is derived from an EMBL/GenBank/DDBJ whole genome shotgun (WGS) entry which is preliminary data.</text>
</comment>
<evidence type="ECO:0000313" key="3">
    <source>
        <dbReference type="Proteomes" id="UP000281406"/>
    </source>
</evidence>
<keyword evidence="3" id="KW-1185">Reference proteome</keyword>
<dbReference type="AlphaFoldDB" id="A0A3N0YPD4"/>
<dbReference type="EMBL" id="RJVU01033627">
    <property type="protein sequence ID" value="ROL48069.1"/>
    <property type="molecule type" value="Genomic_DNA"/>
</dbReference>
<accession>A0A3N0YPD4</accession>
<proteinExistence type="predicted"/>
<feature type="region of interest" description="Disordered" evidence="1">
    <location>
        <begin position="126"/>
        <end position="160"/>
    </location>
</feature>
<protein>
    <submittedName>
        <fullName evidence="2">Neurexin-2-beta</fullName>
    </submittedName>
</protein>
<name>A0A3N0YPD4_ANAGA</name>
<reference evidence="2 3" key="1">
    <citation type="submission" date="2018-10" db="EMBL/GenBank/DDBJ databases">
        <title>Genome assembly for a Yunnan-Guizhou Plateau 3E fish, Anabarilius grahami (Regan), and its evolutionary and genetic applications.</title>
        <authorList>
            <person name="Jiang W."/>
        </authorList>
    </citation>
    <scope>NUCLEOTIDE SEQUENCE [LARGE SCALE GENOMIC DNA]</scope>
    <source>
        <strain evidence="2">AG-KIZ</strain>
        <tissue evidence="2">Muscle</tissue>
    </source>
</reference>
<organism evidence="2 3">
    <name type="scientific">Anabarilius grahami</name>
    <name type="common">Kanglang fish</name>
    <name type="synonym">Barilius grahami</name>
    <dbReference type="NCBI Taxonomy" id="495550"/>
    <lineage>
        <taxon>Eukaryota</taxon>
        <taxon>Metazoa</taxon>
        <taxon>Chordata</taxon>
        <taxon>Craniata</taxon>
        <taxon>Vertebrata</taxon>
        <taxon>Euteleostomi</taxon>
        <taxon>Actinopterygii</taxon>
        <taxon>Neopterygii</taxon>
        <taxon>Teleostei</taxon>
        <taxon>Ostariophysi</taxon>
        <taxon>Cypriniformes</taxon>
        <taxon>Xenocyprididae</taxon>
        <taxon>Xenocypridinae</taxon>
        <taxon>Xenocypridinae incertae sedis</taxon>
        <taxon>Anabarilius</taxon>
    </lineage>
</organism>
<sequence length="160" mass="17289">MGWGRAYAGPSCPKLEVVLLGWECGGGSWLGLGSWWRLALSLALLASVPDRSASARVSSSLSTTHHVHHFHNKHGTVPIAINRMPFLTRGGHVRFTASVSTLISPALPSVCRKICNEFSVSLSRGNRAGNPDGAEVEPTRRELHHRSCKASPQPLPESHN</sequence>
<dbReference type="OrthoDB" id="8964702at2759"/>
<gene>
    <name evidence="2" type="ORF">DPX16_18669</name>
</gene>
<evidence type="ECO:0000313" key="2">
    <source>
        <dbReference type="EMBL" id="ROL48069.1"/>
    </source>
</evidence>
<dbReference type="Proteomes" id="UP000281406">
    <property type="component" value="Unassembled WGS sequence"/>
</dbReference>
<evidence type="ECO:0000256" key="1">
    <source>
        <dbReference type="SAM" id="MobiDB-lite"/>
    </source>
</evidence>